<feature type="compositionally biased region" description="Basic residues" evidence="1">
    <location>
        <begin position="75"/>
        <end position="97"/>
    </location>
</feature>
<name>A0A643JVN6_9EURY</name>
<gene>
    <name evidence="2" type="ORF">Hfx1149_17000</name>
</gene>
<feature type="compositionally biased region" description="Basic and acidic residues" evidence="1">
    <location>
        <begin position="127"/>
        <end position="139"/>
    </location>
</feature>
<dbReference type="EMBL" id="VZUS01000006">
    <property type="protein sequence ID" value="KAB1184763.1"/>
    <property type="molecule type" value="Genomic_DNA"/>
</dbReference>
<proteinExistence type="predicted"/>
<sequence>MPDIIGKLRDEKTGRIRTFVVANSVRHPYLKIGTRFRFTGVKDHHYAKYDQTQVYITNQTEFEKLGVEQSEKSKKSTKPKRSKQSAGSKNRRLRAIAKSRIGNRVFTETNSGDKSSIEKAKRKARKQGRDPAIDPRLKK</sequence>
<feature type="region of interest" description="Disordered" evidence="1">
    <location>
        <begin position="66"/>
        <end position="139"/>
    </location>
</feature>
<dbReference type="AlphaFoldDB" id="A0A643JVN6"/>
<protein>
    <submittedName>
        <fullName evidence="2">Uncharacterized protein</fullName>
    </submittedName>
</protein>
<evidence type="ECO:0000256" key="1">
    <source>
        <dbReference type="SAM" id="MobiDB-lite"/>
    </source>
</evidence>
<evidence type="ECO:0000313" key="2">
    <source>
        <dbReference type="EMBL" id="KAB1184763.1"/>
    </source>
</evidence>
<accession>A0A643JVN6</accession>
<dbReference type="RefSeq" id="WP_151139927.1">
    <property type="nucleotide sequence ID" value="NZ_VZUS01000006.1"/>
</dbReference>
<comment type="caution">
    <text evidence="2">The sequence shown here is derived from an EMBL/GenBank/DDBJ whole genome shotgun (WGS) entry which is preliminary data.</text>
</comment>
<reference evidence="2" key="1">
    <citation type="submission" date="2019-09" db="EMBL/GenBank/DDBJ databases">
        <title>Genomic analysis of Haloferax sp. CBA1149.</title>
        <authorList>
            <person name="Roh S.W."/>
        </authorList>
    </citation>
    <scope>NUCLEOTIDE SEQUENCE</scope>
    <source>
        <strain evidence="2">CBA1149</strain>
    </source>
</reference>
<organism evidence="2">
    <name type="scientific">Haloferax sp. CBA1149</name>
    <dbReference type="NCBI Taxonomy" id="2650753"/>
    <lineage>
        <taxon>Archaea</taxon>
        <taxon>Methanobacteriati</taxon>
        <taxon>Methanobacteriota</taxon>
        <taxon>Stenosarchaea group</taxon>
        <taxon>Halobacteria</taxon>
        <taxon>Halobacteriales</taxon>
        <taxon>Haloferacaceae</taxon>
        <taxon>Haloferax</taxon>
    </lineage>
</organism>